<reference evidence="2" key="1">
    <citation type="submission" date="2021-03" db="EMBL/GenBank/DDBJ databases">
        <title>Leucobacter chromiisoli sp. nov., isolated from chromium-containing soil of chemical plant.</title>
        <authorList>
            <person name="Xu Z."/>
        </authorList>
    </citation>
    <scope>NUCLEOTIDE SEQUENCE</scope>
    <source>
        <strain evidence="2">S27</strain>
    </source>
</reference>
<sequence>MEEDRPSAGFENLGFEGIEHAPESADRIGTKEKVFGGVLGTVAFAVVIASSAIAIWAAANLLPWVIGALIAAYSS</sequence>
<organism evidence="2 3">
    <name type="scientific">Leucobacter weissii</name>
    <dbReference type="NCBI Taxonomy" id="1983706"/>
    <lineage>
        <taxon>Bacteria</taxon>
        <taxon>Bacillati</taxon>
        <taxon>Actinomycetota</taxon>
        <taxon>Actinomycetes</taxon>
        <taxon>Micrococcales</taxon>
        <taxon>Microbacteriaceae</taxon>
        <taxon>Leucobacter</taxon>
    </lineage>
</organism>
<proteinExistence type="predicted"/>
<evidence type="ECO:0000256" key="1">
    <source>
        <dbReference type="SAM" id="Phobius"/>
    </source>
</evidence>
<dbReference type="EMBL" id="JAGDYM010000015">
    <property type="protein sequence ID" value="MBO1902906.1"/>
    <property type="molecule type" value="Genomic_DNA"/>
</dbReference>
<accession>A0A939S993</accession>
<comment type="caution">
    <text evidence="2">The sequence shown here is derived from an EMBL/GenBank/DDBJ whole genome shotgun (WGS) entry which is preliminary data.</text>
</comment>
<feature type="transmembrane region" description="Helical" evidence="1">
    <location>
        <begin position="34"/>
        <end position="59"/>
    </location>
</feature>
<keyword evidence="1" id="KW-0472">Membrane</keyword>
<keyword evidence="1" id="KW-1133">Transmembrane helix</keyword>
<dbReference type="RefSeq" id="WP_208098659.1">
    <property type="nucleotide sequence ID" value="NZ_JAGDYM010000015.1"/>
</dbReference>
<evidence type="ECO:0000313" key="3">
    <source>
        <dbReference type="Proteomes" id="UP000664382"/>
    </source>
</evidence>
<protein>
    <submittedName>
        <fullName evidence="2">Uncharacterized protein</fullName>
    </submittedName>
</protein>
<evidence type="ECO:0000313" key="2">
    <source>
        <dbReference type="EMBL" id="MBO1902906.1"/>
    </source>
</evidence>
<gene>
    <name evidence="2" type="ORF">J4H92_13220</name>
</gene>
<name>A0A939S993_9MICO</name>
<keyword evidence="1" id="KW-0812">Transmembrane</keyword>
<dbReference type="Proteomes" id="UP000664382">
    <property type="component" value="Unassembled WGS sequence"/>
</dbReference>
<dbReference type="AlphaFoldDB" id="A0A939S993"/>
<keyword evidence="3" id="KW-1185">Reference proteome</keyword>